<dbReference type="CDD" id="cd07377">
    <property type="entry name" value="WHTH_GntR"/>
    <property type="match status" value="1"/>
</dbReference>
<organism evidence="9 10">
    <name type="scientific">Paenibacillus thailandensis</name>
    <dbReference type="NCBI Taxonomy" id="393250"/>
    <lineage>
        <taxon>Bacteria</taxon>
        <taxon>Bacillati</taxon>
        <taxon>Bacillota</taxon>
        <taxon>Bacilli</taxon>
        <taxon>Bacillales</taxon>
        <taxon>Paenibacillaceae</taxon>
        <taxon>Paenibacillus</taxon>
    </lineage>
</organism>
<dbReference type="InterPro" id="IPR000524">
    <property type="entry name" value="Tscrpt_reg_HTH_GntR"/>
</dbReference>
<keyword evidence="4" id="KW-0663">Pyridoxal phosphate</keyword>
<dbReference type="InterPro" id="IPR036388">
    <property type="entry name" value="WH-like_DNA-bd_sf"/>
</dbReference>
<keyword evidence="5" id="KW-0805">Transcription regulation</keyword>
<dbReference type="Proteomes" id="UP001597493">
    <property type="component" value="Unassembled WGS sequence"/>
</dbReference>
<evidence type="ECO:0000256" key="4">
    <source>
        <dbReference type="ARBA" id="ARBA00022898"/>
    </source>
</evidence>
<dbReference type="InterPro" id="IPR036390">
    <property type="entry name" value="WH_DNA-bd_sf"/>
</dbReference>
<evidence type="ECO:0000256" key="2">
    <source>
        <dbReference type="ARBA" id="ARBA00005384"/>
    </source>
</evidence>
<dbReference type="SUPFAM" id="SSF53383">
    <property type="entry name" value="PLP-dependent transferases"/>
    <property type="match status" value="1"/>
</dbReference>
<gene>
    <name evidence="9" type="ORF">ACFSW5_07725</name>
</gene>
<keyword evidence="6" id="KW-0238">DNA-binding</keyword>
<keyword evidence="3 9" id="KW-0032">Aminotransferase</keyword>
<reference evidence="10" key="1">
    <citation type="journal article" date="2019" name="Int. J. Syst. Evol. Microbiol.">
        <title>The Global Catalogue of Microorganisms (GCM) 10K type strain sequencing project: providing services to taxonomists for standard genome sequencing and annotation.</title>
        <authorList>
            <consortium name="The Broad Institute Genomics Platform"/>
            <consortium name="The Broad Institute Genome Sequencing Center for Infectious Disease"/>
            <person name="Wu L."/>
            <person name="Ma J."/>
        </authorList>
    </citation>
    <scope>NUCLEOTIDE SEQUENCE [LARGE SCALE GENOMIC DNA]</scope>
    <source>
        <strain evidence="10">TISTR 1827</strain>
    </source>
</reference>
<sequence>MFGFQPTANAGSITKQLCSFLRDKIEKGALSPGLKLPPTRKAADELGIARNIVIEVYEQLAAEGYLTSKAGSGTYVSEGIEIRSRMKQPPTSYPIQPLSVIPARRMKVISFDTGTPDLSRFPRRVWNKCVREIIDSEPAEVFAYGDVQGTPALREAIARYLFRMKGITCDPGQIVITSGTSESFLLLAAAFSDRYRNVYVEEPTVEFVRDIFQKMKYSIVPVEVDDQGMDISRIERSAPSGLIVLTPSHQYPTGSILSIQRRQQAVALANKDGHYIIEDDYNSEFRHKGEPVPPLQLLAPSRVIYAGSFSKTLSPALRIGFLIVPPGLIELIVRTKTELNLTASSITQSALARFMMEGCFDRHIHKMRAVYKRKRLFLADQVRLLFGEHVEVAGDEAGMHVQLVFRQDRYGSIDWHGIEAFGAHFYTFDDYAVFKGRYPGKVVLGYGHLSEEEIAEGLQRIRKFTEVWKKGHPSSEEYQSFRSIPGATY</sequence>
<dbReference type="PANTHER" id="PTHR46577">
    <property type="entry name" value="HTH-TYPE TRANSCRIPTIONAL REGULATORY PROTEIN GABR"/>
    <property type="match status" value="1"/>
</dbReference>
<evidence type="ECO:0000313" key="10">
    <source>
        <dbReference type="Proteomes" id="UP001597493"/>
    </source>
</evidence>
<keyword evidence="10" id="KW-1185">Reference proteome</keyword>
<dbReference type="SUPFAM" id="SSF46785">
    <property type="entry name" value="Winged helix' DNA-binding domain"/>
    <property type="match status" value="1"/>
</dbReference>
<dbReference type="Pfam" id="PF00392">
    <property type="entry name" value="GntR"/>
    <property type="match status" value="1"/>
</dbReference>
<dbReference type="InterPro" id="IPR051446">
    <property type="entry name" value="HTH_trans_reg/aminotransferase"/>
</dbReference>
<dbReference type="PANTHER" id="PTHR46577:SF1">
    <property type="entry name" value="HTH-TYPE TRANSCRIPTIONAL REGULATORY PROTEIN GABR"/>
    <property type="match status" value="1"/>
</dbReference>
<dbReference type="CDD" id="cd00609">
    <property type="entry name" value="AAT_like"/>
    <property type="match status" value="1"/>
</dbReference>
<comment type="cofactor">
    <cofactor evidence="1">
        <name>pyridoxal 5'-phosphate</name>
        <dbReference type="ChEBI" id="CHEBI:597326"/>
    </cofactor>
</comment>
<evidence type="ECO:0000259" key="8">
    <source>
        <dbReference type="PROSITE" id="PS50949"/>
    </source>
</evidence>
<evidence type="ECO:0000256" key="3">
    <source>
        <dbReference type="ARBA" id="ARBA00022576"/>
    </source>
</evidence>
<evidence type="ECO:0000256" key="5">
    <source>
        <dbReference type="ARBA" id="ARBA00023015"/>
    </source>
</evidence>
<dbReference type="RefSeq" id="WP_379270969.1">
    <property type="nucleotide sequence ID" value="NZ_JBHUGT010000010.1"/>
</dbReference>
<dbReference type="SMART" id="SM00345">
    <property type="entry name" value="HTH_GNTR"/>
    <property type="match status" value="1"/>
</dbReference>
<accession>A0ABW5QUQ0</accession>
<dbReference type="GO" id="GO:0008483">
    <property type="term" value="F:transaminase activity"/>
    <property type="evidence" value="ECO:0007669"/>
    <property type="project" value="UniProtKB-KW"/>
</dbReference>
<comment type="similarity">
    <text evidence="2">In the C-terminal section; belongs to the class-I pyridoxal-phosphate-dependent aminotransferase family.</text>
</comment>
<dbReference type="InterPro" id="IPR015424">
    <property type="entry name" value="PyrdxlP-dep_Trfase"/>
</dbReference>
<comment type="caution">
    <text evidence="9">The sequence shown here is derived from an EMBL/GenBank/DDBJ whole genome shotgun (WGS) entry which is preliminary data.</text>
</comment>
<dbReference type="EMBL" id="JBHUMY010000006">
    <property type="protein sequence ID" value="MFD2660159.1"/>
    <property type="molecule type" value="Genomic_DNA"/>
</dbReference>
<dbReference type="Gene3D" id="3.40.640.10">
    <property type="entry name" value="Type I PLP-dependent aspartate aminotransferase-like (Major domain)"/>
    <property type="match status" value="1"/>
</dbReference>
<protein>
    <submittedName>
        <fullName evidence="9">PLP-dependent aminotransferase family protein</fullName>
    </submittedName>
</protein>
<evidence type="ECO:0000256" key="7">
    <source>
        <dbReference type="ARBA" id="ARBA00023163"/>
    </source>
</evidence>
<dbReference type="Pfam" id="PF00155">
    <property type="entry name" value="Aminotran_1_2"/>
    <property type="match status" value="1"/>
</dbReference>
<keyword evidence="7" id="KW-0804">Transcription</keyword>
<keyword evidence="3 9" id="KW-0808">Transferase</keyword>
<proteinExistence type="inferred from homology"/>
<evidence type="ECO:0000256" key="1">
    <source>
        <dbReference type="ARBA" id="ARBA00001933"/>
    </source>
</evidence>
<dbReference type="PROSITE" id="PS50949">
    <property type="entry name" value="HTH_GNTR"/>
    <property type="match status" value="1"/>
</dbReference>
<dbReference type="InterPro" id="IPR004839">
    <property type="entry name" value="Aminotransferase_I/II_large"/>
</dbReference>
<evidence type="ECO:0000313" key="9">
    <source>
        <dbReference type="EMBL" id="MFD2660159.1"/>
    </source>
</evidence>
<name>A0ABW5QUQ0_9BACL</name>
<dbReference type="Gene3D" id="1.10.10.10">
    <property type="entry name" value="Winged helix-like DNA-binding domain superfamily/Winged helix DNA-binding domain"/>
    <property type="match status" value="1"/>
</dbReference>
<dbReference type="InterPro" id="IPR015421">
    <property type="entry name" value="PyrdxlP-dep_Trfase_major"/>
</dbReference>
<evidence type="ECO:0000256" key="6">
    <source>
        <dbReference type="ARBA" id="ARBA00023125"/>
    </source>
</evidence>
<feature type="domain" description="HTH gntR-type" evidence="8">
    <location>
        <begin position="11"/>
        <end position="79"/>
    </location>
</feature>